<feature type="signal peptide" evidence="1">
    <location>
        <begin position="1"/>
        <end position="22"/>
    </location>
</feature>
<keyword evidence="1" id="KW-0732">Signal</keyword>
<dbReference type="Proteomes" id="UP001139414">
    <property type="component" value="Unassembled WGS sequence"/>
</dbReference>
<dbReference type="RefSeq" id="WP_229339096.1">
    <property type="nucleotide sequence ID" value="NZ_JAJBZG010000002.1"/>
</dbReference>
<keyword evidence="3" id="KW-1185">Reference proteome</keyword>
<sequence length="376" mass="42973">MKTITKLGLSLLLIAISFSCSEDDEMNTVTENAAYTVIRFGEEQTIAENEGQKEIIIPFDKAAHSSGQIDLKLITGGAIMFQTIPEMIDGVISLQVNEGDPFASFTIIPINDEIVSNFSSLIFSINSLSEGFRKGNNNNLNVGILDDELSGMPRSYIINTDNGSVMQEYFYNAEMKLLKIENTFLNSWDWKEISTFYYSEDSRLSKMTSTSKYDGMEAENATETFYFWENDLITRSERIVDGIKTAYTIYEYDNNKNISKKTDYNLHSPEEYKLSYIYIYKYNEEGNLIEESSSFHYEGNVESKIILTYENYSSHLNPFPIKNIIPGISVQKNLPGIMKYDAGDGISIYNYTYEFDEEGKVIKRITPYETAIFAYH</sequence>
<dbReference type="Gene3D" id="2.180.10.10">
    <property type="entry name" value="RHS repeat-associated core"/>
    <property type="match status" value="1"/>
</dbReference>
<evidence type="ECO:0008006" key="4">
    <source>
        <dbReference type="Google" id="ProtNLM"/>
    </source>
</evidence>
<name>A0A9X1LI20_9FLAO</name>
<dbReference type="AlphaFoldDB" id="A0A9X1LI20"/>
<dbReference type="EMBL" id="JAJBZG010000002">
    <property type="protein sequence ID" value="MCB7480767.1"/>
    <property type="molecule type" value="Genomic_DNA"/>
</dbReference>
<evidence type="ECO:0000313" key="2">
    <source>
        <dbReference type="EMBL" id="MCB7480767.1"/>
    </source>
</evidence>
<proteinExistence type="predicted"/>
<dbReference type="PROSITE" id="PS51257">
    <property type="entry name" value="PROKAR_LIPOPROTEIN"/>
    <property type="match status" value="1"/>
</dbReference>
<organism evidence="2 3">
    <name type="scientific">Christiangramia sediminis</name>
    <dbReference type="NCBI Taxonomy" id="2881336"/>
    <lineage>
        <taxon>Bacteria</taxon>
        <taxon>Pseudomonadati</taxon>
        <taxon>Bacteroidota</taxon>
        <taxon>Flavobacteriia</taxon>
        <taxon>Flavobacteriales</taxon>
        <taxon>Flavobacteriaceae</taxon>
        <taxon>Christiangramia</taxon>
    </lineage>
</organism>
<evidence type="ECO:0000256" key="1">
    <source>
        <dbReference type="SAM" id="SignalP"/>
    </source>
</evidence>
<reference evidence="2" key="1">
    <citation type="submission" date="2021-10" db="EMBL/GenBank/DDBJ databases">
        <title>Gramella sp. ASW11-100T, isolated from marine sediment.</title>
        <authorList>
            <person name="Xia C."/>
        </authorList>
    </citation>
    <scope>NUCLEOTIDE SEQUENCE</scope>
    <source>
        <strain evidence="2">ASW11-100</strain>
    </source>
</reference>
<gene>
    <name evidence="2" type="ORF">LGQ90_05750</name>
</gene>
<comment type="caution">
    <text evidence="2">The sequence shown here is derived from an EMBL/GenBank/DDBJ whole genome shotgun (WGS) entry which is preliminary data.</text>
</comment>
<evidence type="ECO:0000313" key="3">
    <source>
        <dbReference type="Proteomes" id="UP001139414"/>
    </source>
</evidence>
<accession>A0A9X1LI20</accession>
<protein>
    <recommendedName>
        <fullName evidence="4">DUF4595 domain-containing protein</fullName>
    </recommendedName>
</protein>
<feature type="chain" id="PRO_5040721595" description="DUF4595 domain-containing protein" evidence="1">
    <location>
        <begin position="23"/>
        <end position="376"/>
    </location>
</feature>